<keyword evidence="2" id="KW-1185">Reference proteome</keyword>
<accession>A0ACB7TIG9</accession>
<dbReference type="Proteomes" id="UP000821845">
    <property type="component" value="Chromosome 1"/>
</dbReference>
<protein>
    <submittedName>
        <fullName evidence="1">Uncharacterized protein</fullName>
    </submittedName>
</protein>
<evidence type="ECO:0000313" key="2">
    <source>
        <dbReference type="Proteomes" id="UP000821845"/>
    </source>
</evidence>
<comment type="caution">
    <text evidence="1">The sequence shown here is derived from an EMBL/GenBank/DDBJ whole genome shotgun (WGS) entry which is preliminary data.</text>
</comment>
<evidence type="ECO:0000313" key="1">
    <source>
        <dbReference type="EMBL" id="KAH6945157.1"/>
    </source>
</evidence>
<proteinExistence type="predicted"/>
<organism evidence="1 2">
    <name type="scientific">Hyalomma asiaticum</name>
    <name type="common">Tick</name>
    <dbReference type="NCBI Taxonomy" id="266040"/>
    <lineage>
        <taxon>Eukaryota</taxon>
        <taxon>Metazoa</taxon>
        <taxon>Ecdysozoa</taxon>
        <taxon>Arthropoda</taxon>
        <taxon>Chelicerata</taxon>
        <taxon>Arachnida</taxon>
        <taxon>Acari</taxon>
        <taxon>Parasitiformes</taxon>
        <taxon>Ixodida</taxon>
        <taxon>Ixodoidea</taxon>
        <taxon>Ixodidae</taxon>
        <taxon>Hyalomminae</taxon>
        <taxon>Hyalomma</taxon>
    </lineage>
</organism>
<name>A0ACB7TIG9_HYAAI</name>
<sequence length="142" mass="15278">MPHEIRATLRGYSRTTVHMIACMSTLFGCSLLTPACSAAPRGLRRARECDASWPLRDAHVDGPMERTGFPAGISIPGSLTWIAPLRSWLESRSPPPPLQAPLACARPSVVPSSGIEMYAVGLARSRRLLGGCASLTREDEHG</sequence>
<dbReference type="EMBL" id="CM023481">
    <property type="protein sequence ID" value="KAH6945157.1"/>
    <property type="molecule type" value="Genomic_DNA"/>
</dbReference>
<gene>
    <name evidence="1" type="ORF">HPB50_007434</name>
</gene>
<reference evidence="1" key="1">
    <citation type="submission" date="2020-05" db="EMBL/GenBank/DDBJ databases">
        <title>Large-scale comparative analyses of tick genomes elucidate their genetic diversity and vector capacities.</title>
        <authorList>
            <person name="Jia N."/>
            <person name="Wang J."/>
            <person name="Shi W."/>
            <person name="Du L."/>
            <person name="Sun Y."/>
            <person name="Zhan W."/>
            <person name="Jiang J."/>
            <person name="Wang Q."/>
            <person name="Zhang B."/>
            <person name="Ji P."/>
            <person name="Sakyi L.B."/>
            <person name="Cui X."/>
            <person name="Yuan T."/>
            <person name="Jiang B."/>
            <person name="Yang W."/>
            <person name="Lam T.T.-Y."/>
            <person name="Chang Q."/>
            <person name="Ding S."/>
            <person name="Wang X."/>
            <person name="Zhu J."/>
            <person name="Ruan X."/>
            <person name="Zhao L."/>
            <person name="Wei J."/>
            <person name="Que T."/>
            <person name="Du C."/>
            <person name="Cheng J."/>
            <person name="Dai P."/>
            <person name="Han X."/>
            <person name="Huang E."/>
            <person name="Gao Y."/>
            <person name="Liu J."/>
            <person name="Shao H."/>
            <person name="Ye R."/>
            <person name="Li L."/>
            <person name="Wei W."/>
            <person name="Wang X."/>
            <person name="Wang C."/>
            <person name="Yang T."/>
            <person name="Huo Q."/>
            <person name="Li W."/>
            <person name="Guo W."/>
            <person name="Chen H."/>
            <person name="Zhou L."/>
            <person name="Ni X."/>
            <person name="Tian J."/>
            <person name="Zhou Y."/>
            <person name="Sheng Y."/>
            <person name="Liu T."/>
            <person name="Pan Y."/>
            <person name="Xia L."/>
            <person name="Li J."/>
            <person name="Zhao F."/>
            <person name="Cao W."/>
        </authorList>
    </citation>
    <scope>NUCLEOTIDE SEQUENCE</scope>
    <source>
        <strain evidence="1">Hyas-2018</strain>
    </source>
</reference>